<evidence type="ECO:0000313" key="3">
    <source>
        <dbReference type="Proteomes" id="UP000285908"/>
    </source>
</evidence>
<dbReference type="RefSeq" id="WP_127906742.1">
    <property type="nucleotide sequence ID" value="NZ_RQXX01000003.1"/>
</dbReference>
<gene>
    <name evidence="2" type="ORF">EKE94_11490</name>
</gene>
<dbReference type="OrthoDB" id="1778949at2"/>
<evidence type="ECO:0000256" key="1">
    <source>
        <dbReference type="SAM" id="MobiDB-lite"/>
    </source>
</evidence>
<dbReference type="EMBL" id="RQXX01000003">
    <property type="protein sequence ID" value="RVV98076.1"/>
    <property type="molecule type" value="Genomic_DNA"/>
</dbReference>
<dbReference type="AlphaFoldDB" id="A0A438AHA1"/>
<reference evidence="2 3" key="1">
    <citation type="submission" date="2018-11" db="EMBL/GenBank/DDBJ databases">
        <title>Mesobaculum littorinae gen. nov., sp. nov., isolated from Littorina scabra that represents a novel genus of the order Rhodobacteraceae.</title>
        <authorList>
            <person name="Li F."/>
        </authorList>
    </citation>
    <scope>NUCLEOTIDE SEQUENCE [LARGE SCALE GENOMIC DNA]</scope>
    <source>
        <strain evidence="2 3">M0103</strain>
    </source>
</reference>
<feature type="region of interest" description="Disordered" evidence="1">
    <location>
        <begin position="195"/>
        <end position="233"/>
    </location>
</feature>
<organism evidence="2 3">
    <name type="scientific">Mesobaculum littorinae</name>
    <dbReference type="NCBI Taxonomy" id="2486419"/>
    <lineage>
        <taxon>Bacteria</taxon>
        <taxon>Pseudomonadati</taxon>
        <taxon>Pseudomonadota</taxon>
        <taxon>Alphaproteobacteria</taxon>
        <taxon>Rhodobacterales</taxon>
        <taxon>Roseobacteraceae</taxon>
        <taxon>Mesobaculum</taxon>
    </lineage>
</organism>
<name>A0A438AHA1_9RHOB</name>
<evidence type="ECO:0000313" key="2">
    <source>
        <dbReference type="EMBL" id="RVV98076.1"/>
    </source>
</evidence>
<accession>A0A438AHA1</accession>
<protein>
    <submittedName>
        <fullName evidence="2">SHOCT domain-containing protein</fullName>
    </submittedName>
</protein>
<dbReference type="Proteomes" id="UP000285908">
    <property type="component" value="Unassembled WGS sequence"/>
</dbReference>
<comment type="caution">
    <text evidence="2">The sequence shown here is derived from an EMBL/GenBank/DDBJ whole genome shotgun (WGS) entry which is preliminary data.</text>
</comment>
<sequence length="272" mass="29187">MLTDKGRRAVDDLAQRHDISRGAIEHLLRALAAGQGRQAQFNHPDLGGMGQWSDGGMLMIGDMFNSDLKARVDAVIRDAAALVREGGLEVSEPKGRGAGTAWGGALFERSEFERAGGGDWWPPDLGRPSSSGSQNAMRYAVFPGRRRLAIERNGRTELYDTGDHDIGGVSQAQSGAQTLSFSSQHGTVRAEDLTRVDGGDPARAQGVPHGATQTPMTEDRSPPTPPPVAPPARVHDADDVIAQIERLGALAERGLLSREEFEKKKAELLARL</sequence>
<keyword evidence="3" id="KW-1185">Reference proteome</keyword>
<proteinExistence type="predicted"/>